<name>A0A6S7BCC3_9BURK</name>
<evidence type="ECO:0000313" key="1">
    <source>
        <dbReference type="EMBL" id="CAB3795428.1"/>
    </source>
</evidence>
<reference evidence="1 2" key="1">
    <citation type="submission" date="2020-04" db="EMBL/GenBank/DDBJ databases">
        <authorList>
            <person name="De Canck E."/>
        </authorList>
    </citation>
    <scope>NUCLEOTIDE SEQUENCE [LARGE SCALE GENOMIC DNA]</scope>
    <source>
        <strain evidence="1 2">LMG 28138</strain>
    </source>
</reference>
<dbReference type="Proteomes" id="UP000494115">
    <property type="component" value="Unassembled WGS sequence"/>
</dbReference>
<proteinExistence type="predicted"/>
<gene>
    <name evidence="1" type="ORF">LMG28138_03878</name>
</gene>
<sequence length="119" mass="11953">MFATLEAKLIAVALGLFLLAGAAVGAYAAYEHNLAQKSQIQTLQADNAREAANTAAALQEASGLQAALTAASGAQASAKVTHHAAVTRLASAVAASPAVASTVVPESYWQAIYGSDNAQ</sequence>
<accession>A0A6S7BCC3</accession>
<dbReference type="RefSeq" id="WP_175106438.1">
    <property type="nucleotide sequence ID" value="NZ_CADIKM010000021.1"/>
</dbReference>
<protein>
    <submittedName>
        <fullName evidence="1">Uncharacterized protein</fullName>
    </submittedName>
</protein>
<dbReference type="AlphaFoldDB" id="A0A6S7BCC3"/>
<evidence type="ECO:0000313" key="2">
    <source>
        <dbReference type="Proteomes" id="UP000494115"/>
    </source>
</evidence>
<keyword evidence="2" id="KW-1185">Reference proteome</keyword>
<organism evidence="1 2">
    <name type="scientific">Pararobbsia alpina</name>
    <dbReference type="NCBI Taxonomy" id="621374"/>
    <lineage>
        <taxon>Bacteria</taxon>
        <taxon>Pseudomonadati</taxon>
        <taxon>Pseudomonadota</taxon>
        <taxon>Betaproteobacteria</taxon>
        <taxon>Burkholderiales</taxon>
        <taxon>Burkholderiaceae</taxon>
        <taxon>Pararobbsia</taxon>
    </lineage>
</organism>
<dbReference type="EMBL" id="CADIKM010000021">
    <property type="protein sequence ID" value="CAB3795428.1"/>
    <property type="molecule type" value="Genomic_DNA"/>
</dbReference>